<accession>A0A9P6T112</accession>
<protein>
    <submittedName>
        <fullName evidence="1">Uncharacterized protein</fullName>
    </submittedName>
</protein>
<gene>
    <name evidence="1" type="ORF">BGZ80_009546</name>
</gene>
<feature type="non-terminal residue" evidence="1">
    <location>
        <position position="125"/>
    </location>
</feature>
<dbReference type="AlphaFoldDB" id="A0A9P6T112"/>
<dbReference type="Proteomes" id="UP000703661">
    <property type="component" value="Unassembled WGS sequence"/>
</dbReference>
<organism evidence="1 2">
    <name type="scientific">Entomortierella chlamydospora</name>
    <dbReference type="NCBI Taxonomy" id="101097"/>
    <lineage>
        <taxon>Eukaryota</taxon>
        <taxon>Fungi</taxon>
        <taxon>Fungi incertae sedis</taxon>
        <taxon>Mucoromycota</taxon>
        <taxon>Mortierellomycotina</taxon>
        <taxon>Mortierellomycetes</taxon>
        <taxon>Mortierellales</taxon>
        <taxon>Mortierellaceae</taxon>
        <taxon>Entomortierella</taxon>
    </lineage>
</organism>
<name>A0A9P6T112_9FUNG</name>
<reference evidence="1" key="1">
    <citation type="journal article" date="2020" name="Fungal Divers.">
        <title>Resolving the Mortierellaceae phylogeny through synthesis of multi-gene phylogenetics and phylogenomics.</title>
        <authorList>
            <person name="Vandepol N."/>
            <person name="Liber J."/>
            <person name="Desiro A."/>
            <person name="Na H."/>
            <person name="Kennedy M."/>
            <person name="Barry K."/>
            <person name="Grigoriev I.V."/>
            <person name="Miller A.N."/>
            <person name="O'Donnell K."/>
            <person name="Stajich J.E."/>
            <person name="Bonito G."/>
        </authorList>
    </citation>
    <scope>NUCLEOTIDE SEQUENCE</scope>
    <source>
        <strain evidence="1">NRRL 2769</strain>
    </source>
</reference>
<proteinExistence type="predicted"/>
<keyword evidence="2" id="KW-1185">Reference proteome</keyword>
<evidence type="ECO:0000313" key="2">
    <source>
        <dbReference type="Proteomes" id="UP000703661"/>
    </source>
</evidence>
<sequence length="125" mass="14147">MHLITLQVADCSPLKTVRWSVLSDLSIDTAKSELHEQVEPEITQHADIRNKRTRDIDMLRNLFSPRTSALSLEDALELANKYMANARNECDPAKALELTNNAKSLMKDAEHIFTSKKVRDPSLSE</sequence>
<comment type="caution">
    <text evidence="1">The sequence shown here is derived from an EMBL/GenBank/DDBJ whole genome shotgun (WGS) entry which is preliminary data.</text>
</comment>
<evidence type="ECO:0000313" key="1">
    <source>
        <dbReference type="EMBL" id="KAG0015935.1"/>
    </source>
</evidence>
<dbReference type="EMBL" id="JAAAID010000582">
    <property type="protein sequence ID" value="KAG0015935.1"/>
    <property type="molecule type" value="Genomic_DNA"/>
</dbReference>